<protein>
    <submittedName>
        <fullName evidence="3">Uncharacterized protein</fullName>
    </submittedName>
</protein>
<dbReference type="EMBL" id="CAJNOI010007477">
    <property type="protein sequence ID" value="CAF1589109.1"/>
    <property type="molecule type" value="Genomic_DNA"/>
</dbReference>
<gene>
    <name evidence="2" type="ORF">BJG266_LOCUS49461</name>
    <name evidence="3" type="ORF">QVE165_LOCUS66546</name>
</gene>
<evidence type="ECO:0000313" key="2">
    <source>
        <dbReference type="EMBL" id="CAF1589109.1"/>
    </source>
</evidence>
<keyword evidence="4" id="KW-1185">Reference proteome</keyword>
<dbReference type="EMBL" id="CAJNOM010007915">
    <property type="protein sequence ID" value="CAF1677742.1"/>
    <property type="molecule type" value="Genomic_DNA"/>
</dbReference>
<feature type="compositionally biased region" description="Low complexity" evidence="1">
    <location>
        <begin position="9"/>
        <end position="18"/>
    </location>
</feature>
<sequence>KRKTNRGLTPTATPTVTPTKRRSQS</sequence>
<name>A0A816GUK5_9BILA</name>
<accession>A0A816GUK5</accession>
<reference evidence="3" key="1">
    <citation type="submission" date="2021-02" db="EMBL/GenBank/DDBJ databases">
        <authorList>
            <person name="Nowell W R."/>
        </authorList>
    </citation>
    <scope>NUCLEOTIDE SEQUENCE</scope>
</reference>
<dbReference type="Proteomes" id="UP000663877">
    <property type="component" value="Unassembled WGS sequence"/>
</dbReference>
<evidence type="ECO:0000313" key="3">
    <source>
        <dbReference type="EMBL" id="CAF1677742.1"/>
    </source>
</evidence>
<evidence type="ECO:0000256" key="1">
    <source>
        <dbReference type="SAM" id="MobiDB-lite"/>
    </source>
</evidence>
<dbReference type="AlphaFoldDB" id="A0A816GUK5"/>
<proteinExistence type="predicted"/>
<feature type="non-terminal residue" evidence="3">
    <location>
        <position position="1"/>
    </location>
</feature>
<feature type="region of interest" description="Disordered" evidence="1">
    <location>
        <begin position="1"/>
        <end position="25"/>
    </location>
</feature>
<evidence type="ECO:0000313" key="4">
    <source>
        <dbReference type="Proteomes" id="UP000663832"/>
    </source>
</evidence>
<comment type="caution">
    <text evidence="3">The sequence shown here is derived from an EMBL/GenBank/DDBJ whole genome shotgun (WGS) entry which is preliminary data.</text>
</comment>
<dbReference type="Proteomes" id="UP000663832">
    <property type="component" value="Unassembled WGS sequence"/>
</dbReference>
<organism evidence="3 4">
    <name type="scientific">Adineta steineri</name>
    <dbReference type="NCBI Taxonomy" id="433720"/>
    <lineage>
        <taxon>Eukaryota</taxon>
        <taxon>Metazoa</taxon>
        <taxon>Spiralia</taxon>
        <taxon>Gnathifera</taxon>
        <taxon>Rotifera</taxon>
        <taxon>Eurotatoria</taxon>
        <taxon>Bdelloidea</taxon>
        <taxon>Adinetida</taxon>
        <taxon>Adinetidae</taxon>
        <taxon>Adineta</taxon>
    </lineage>
</organism>